<keyword evidence="6" id="KW-1185">Reference proteome</keyword>
<gene>
    <name evidence="5" type="ORF">H9L22_16455</name>
</gene>
<evidence type="ECO:0000256" key="4">
    <source>
        <dbReference type="ARBA" id="ARBA00023163"/>
    </source>
</evidence>
<sequence length="122" mass="13678">MPSRGELEQRVMELLWTSDAPRTVSEVHQLLTTERELAYTTVMTVLDRLAKKGRVDRDLVSRAWQYRPRHGRAEVVADEVTALLAPLPAQVRRDTLRRLAAALTEEERGLLAAPTSSPSSTS</sequence>
<dbReference type="RefSeq" id="WP_187720843.1">
    <property type="nucleotide sequence ID" value="NZ_BAABBL010000005.1"/>
</dbReference>
<dbReference type="AlphaFoldDB" id="A0A7H0H598"/>
<evidence type="ECO:0000313" key="6">
    <source>
        <dbReference type="Proteomes" id="UP000516117"/>
    </source>
</evidence>
<dbReference type="InterPro" id="IPR005650">
    <property type="entry name" value="BlaI_family"/>
</dbReference>
<dbReference type="GO" id="GO:0045892">
    <property type="term" value="P:negative regulation of DNA-templated transcription"/>
    <property type="evidence" value="ECO:0007669"/>
    <property type="project" value="InterPro"/>
</dbReference>
<keyword evidence="2" id="KW-0805">Transcription regulation</keyword>
<dbReference type="Gene3D" id="1.10.10.10">
    <property type="entry name" value="Winged helix-like DNA-binding domain superfamily/Winged helix DNA-binding domain"/>
    <property type="match status" value="1"/>
</dbReference>
<dbReference type="EMBL" id="CP060789">
    <property type="protein sequence ID" value="QNP55714.1"/>
    <property type="molecule type" value="Genomic_DNA"/>
</dbReference>
<dbReference type="InterPro" id="IPR036388">
    <property type="entry name" value="WH-like_DNA-bd_sf"/>
</dbReference>
<dbReference type="Pfam" id="PF03965">
    <property type="entry name" value="Penicillinase_R"/>
    <property type="match status" value="1"/>
</dbReference>
<evidence type="ECO:0000256" key="1">
    <source>
        <dbReference type="ARBA" id="ARBA00011046"/>
    </source>
</evidence>
<name>A0A7H0H598_9ACTN</name>
<keyword evidence="3" id="KW-0238">DNA-binding</keyword>
<evidence type="ECO:0000313" key="5">
    <source>
        <dbReference type="EMBL" id="QNP55714.1"/>
    </source>
</evidence>
<protein>
    <submittedName>
        <fullName evidence="5">BlaI/MecI/CopY family transcriptional regulator</fullName>
    </submittedName>
</protein>
<dbReference type="GO" id="GO:0003677">
    <property type="term" value="F:DNA binding"/>
    <property type="evidence" value="ECO:0007669"/>
    <property type="project" value="UniProtKB-KW"/>
</dbReference>
<dbReference type="KEGG" id="tdf:H9L22_16455"/>
<reference evidence="5 6" key="1">
    <citation type="submission" date="2020-08" db="EMBL/GenBank/DDBJ databases">
        <title>Genome sequence of Tessaracoccus defluvii JCM 17540T.</title>
        <authorList>
            <person name="Hyun D.-W."/>
            <person name="Bae J.-W."/>
        </authorList>
    </citation>
    <scope>NUCLEOTIDE SEQUENCE [LARGE SCALE GENOMIC DNA]</scope>
    <source>
        <strain evidence="5 6">JCM 17540</strain>
    </source>
</reference>
<comment type="similarity">
    <text evidence="1">Belongs to the BlaI transcriptional regulatory family.</text>
</comment>
<organism evidence="5 6">
    <name type="scientific">Tessaracoccus defluvii</name>
    <dbReference type="NCBI Taxonomy" id="1285901"/>
    <lineage>
        <taxon>Bacteria</taxon>
        <taxon>Bacillati</taxon>
        <taxon>Actinomycetota</taxon>
        <taxon>Actinomycetes</taxon>
        <taxon>Propionibacteriales</taxon>
        <taxon>Propionibacteriaceae</taxon>
        <taxon>Tessaracoccus</taxon>
    </lineage>
</organism>
<evidence type="ECO:0000256" key="3">
    <source>
        <dbReference type="ARBA" id="ARBA00023125"/>
    </source>
</evidence>
<dbReference type="SUPFAM" id="SSF46785">
    <property type="entry name" value="Winged helix' DNA-binding domain"/>
    <property type="match status" value="1"/>
</dbReference>
<dbReference type="Proteomes" id="UP000516117">
    <property type="component" value="Chromosome"/>
</dbReference>
<keyword evidence="4" id="KW-0804">Transcription</keyword>
<accession>A0A7H0H598</accession>
<proteinExistence type="inferred from homology"/>
<dbReference type="InterPro" id="IPR036390">
    <property type="entry name" value="WH_DNA-bd_sf"/>
</dbReference>
<evidence type="ECO:0000256" key="2">
    <source>
        <dbReference type="ARBA" id="ARBA00023015"/>
    </source>
</evidence>